<evidence type="ECO:0000313" key="1">
    <source>
        <dbReference type="EMBL" id="URE32691.1"/>
    </source>
</evidence>
<evidence type="ECO:0000313" key="2">
    <source>
        <dbReference type="Proteomes" id="UP001055439"/>
    </source>
</evidence>
<dbReference type="EMBL" id="CP097510">
    <property type="protein sequence ID" value="URE32691.1"/>
    <property type="molecule type" value="Genomic_DNA"/>
</dbReference>
<organism evidence="1 2">
    <name type="scientific">Musa troglodytarum</name>
    <name type="common">fe'i banana</name>
    <dbReference type="NCBI Taxonomy" id="320322"/>
    <lineage>
        <taxon>Eukaryota</taxon>
        <taxon>Viridiplantae</taxon>
        <taxon>Streptophyta</taxon>
        <taxon>Embryophyta</taxon>
        <taxon>Tracheophyta</taxon>
        <taxon>Spermatophyta</taxon>
        <taxon>Magnoliopsida</taxon>
        <taxon>Liliopsida</taxon>
        <taxon>Zingiberales</taxon>
        <taxon>Musaceae</taxon>
        <taxon>Musa</taxon>
    </lineage>
</organism>
<dbReference type="AlphaFoldDB" id="A0A9E7KX65"/>
<gene>
    <name evidence="1" type="ORF">MUK42_17460</name>
</gene>
<dbReference type="Proteomes" id="UP001055439">
    <property type="component" value="Chromosome 8"/>
</dbReference>
<proteinExistence type="predicted"/>
<reference evidence="1" key="1">
    <citation type="submission" date="2022-05" db="EMBL/GenBank/DDBJ databases">
        <title>The Musa troglodytarum L. genome provides insights into the mechanism of non-climacteric behaviour and enrichment of carotenoids.</title>
        <authorList>
            <person name="Wang J."/>
        </authorList>
    </citation>
    <scope>NUCLEOTIDE SEQUENCE</scope>
    <source>
        <tissue evidence="1">Leaf</tissue>
    </source>
</reference>
<accession>A0A9E7KX65</accession>
<keyword evidence="2" id="KW-1185">Reference proteome</keyword>
<name>A0A9E7KX65_9LILI</name>
<protein>
    <submittedName>
        <fullName evidence="1">Uncharacterized protein</fullName>
    </submittedName>
</protein>
<sequence>MMDVCCGGRKDDEESAMLRCLVAERKRRSWNSEHKPHEFHSLLSSSWTAYCCEIGGCLFNSSWCCILMLGWVEWGRGSTIFSSKLGTKNRGWRDEGPLNSSAVLCALSLSLSLSHNFCLFMVMISSLKTSGR</sequence>